<comment type="caution">
    <text evidence="1">The sequence shown here is derived from an EMBL/GenBank/DDBJ whole genome shotgun (WGS) entry which is preliminary data.</text>
</comment>
<evidence type="ECO:0000313" key="2">
    <source>
        <dbReference type="Proteomes" id="UP001590951"/>
    </source>
</evidence>
<reference evidence="1 2" key="1">
    <citation type="submission" date="2024-09" db="EMBL/GenBank/DDBJ databases">
        <title>Rethinking Asexuality: The Enigmatic Case of Functional Sexual Genes in Lepraria (Stereocaulaceae).</title>
        <authorList>
            <person name="Doellman M."/>
            <person name="Sun Y."/>
            <person name="Barcenas-Pena A."/>
            <person name="Lumbsch H.T."/>
            <person name="Grewe F."/>
        </authorList>
    </citation>
    <scope>NUCLEOTIDE SEQUENCE [LARGE SCALE GENOMIC DNA]</scope>
    <source>
        <strain evidence="1 2">Grewe 0041</strain>
    </source>
</reference>
<proteinExistence type="predicted"/>
<dbReference type="EMBL" id="JBHFEH010000001">
    <property type="protein sequence ID" value="KAL2059117.1"/>
    <property type="molecule type" value="Genomic_DNA"/>
</dbReference>
<name>A0ABR4BP45_9LECA</name>
<organism evidence="1 2">
    <name type="scientific">Lepraria finkii</name>
    <dbReference type="NCBI Taxonomy" id="1340010"/>
    <lineage>
        <taxon>Eukaryota</taxon>
        <taxon>Fungi</taxon>
        <taxon>Dikarya</taxon>
        <taxon>Ascomycota</taxon>
        <taxon>Pezizomycotina</taxon>
        <taxon>Lecanoromycetes</taxon>
        <taxon>OSLEUM clade</taxon>
        <taxon>Lecanoromycetidae</taxon>
        <taxon>Lecanorales</taxon>
        <taxon>Lecanorineae</taxon>
        <taxon>Stereocaulaceae</taxon>
        <taxon>Lepraria</taxon>
    </lineage>
</organism>
<keyword evidence="2" id="KW-1185">Reference proteome</keyword>
<sequence length="59" mass="6604">MFSGLSPITASKIQIPLVIFKGLQTVARGLLTLVFRLWIGDGEQEQQKDAERDGEERES</sequence>
<dbReference type="Proteomes" id="UP001590951">
    <property type="component" value="Unassembled WGS sequence"/>
</dbReference>
<protein>
    <submittedName>
        <fullName evidence="1">Uncharacterized protein</fullName>
    </submittedName>
</protein>
<accession>A0ABR4BP45</accession>
<gene>
    <name evidence="1" type="ORF">ABVK25_000409</name>
</gene>
<evidence type="ECO:0000313" key="1">
    <source>
        <dbReference type="EMBL" id="KAL2059117.1"/>
    </source>
</evidence>